<dbReference type="GO" id="GO:0006508">
    <property type="term" value="P:proteolysis"/>
    <property type="evidence" value="ECO:0007669"/>
    <property type="project" value="UniProtKB-KW"/>
</dbReference>
<dbReference type="NCBIfam" id="NF002759">
    <property type="entry name" value="PRK02813.1"/>
    <property type="match status" value="1"/>
</dbReference>
<keyword evidence="3 9" id="KW-0031">Aminopeptidase</keyword>
<dbReference type="EMBL" id="CP154858">
    <property type="protein sequence ID" value="XDT72580.1"/>
    <property type="molecule type" value="Genomic_DNA"/>
</dbReference>
<dbReference type="InterPro" id="IPR023358">
    <property type="entry name" value="Peptidase_M18_dom2"/>
</dbReference>
<accession>A0AB39UWK4</accession>
<keyword evidence="4 9" id="KW-0645">Protease</keyword>
<evidence type="ECO:0000313" key="11">
    <source>
        <dbReference type="EMBL" id="XDT72580.1"/>
    </source>
</evidence>
<dbReference type="AlphaFoldDB" id="A0AB39UWK4"/>
<dbReference type="PANTHER" id="PTHR28570">
    <property type="entry name" value="ASPARTYL AMINOPEPTIDASE"/>
    <property type="match status" value="1"/>
</dbReference>
<evidence type="ECO:0000256" key="3">
    <source>
        <dbReference type="ARBA" id="ARBA00022438"/>
    </source>
</evidence>
<dbReference type="RefSeq" id="WP_369601586.1">
    <property type="nucleotide sequence ID" value="NZ_CP154858.1"/>
</dbReference>
<dbReference type="Gene3D" id="3.40.630.10">
    <property type="entry name" value="Zn peptidases"/>
    <property type="match status" value="1"/>
</dbReference>
<keyword evidence="5 9" id="KW-0479">Metal-binding</keyword>
<dbReference type="Pfam" id="PF02127">
    <property type="entry name" value="Peptidase_M18"/>
    <property type="match status" value="1"/>
</dbReference>
<keyword evidence="8 9" id="KW-0482">Metalloprotease</keyword>
<evidence type="ECO:0000256" key="6">
    <source>
        <dbReference type="ARBA" id="ARBA00022801"/>
    </source>
</evidence>
<gene>
    <name evidence="11" type="ORF">AAIA72_00935</name>
</gene>
<keyword evidence="7 9" id="KW-0862">Zinc</keyword>
<comment type="cofactor">
    <cofactor evidence="1 10">
        <name>Zn(2+)</name>
        <dbReference type="ChEBI" id="CHEBI:29105"/>
    </cofactor>
</comment>
<name>A0AB39UWK4_9GAMM</name>
<dbReference type="EC" id="3.4.11.-" evidence="10"/>
<dbReference type="SUPFAM" id="SSF101821">
    <property type="entry name" value="Aminopeptidase/glucanase lid domain"/>
    <property type="match status" value="1"/>
</dbReference>
<dbReference type="InterPro" id="IPR001948">
    <property type="entry name" value="Peptidase_M18"/>
</dbReference>
<dbReference type="KEGG" id="tcd:AAIA72_00935"/>
<evidence type="ECO:0000256" key="2">
    <source>
        <dbReference type="ARBA" id="ARBA00008290"/>
    </source>
</evidence>
<dbReference type="CDD" id="cd05658">
    <property type="entry name" value="M18_DAP"/>
    <property type="match status" value="1"/>
</dbReference>
<dbReference type="SUPFAM" id="SSF53187">
    <property type="entry name" value="Zn-dependent exopeptidases"/>
    <property type="match status" value="1"/>
</dbReference>
<dbReference type="GO" id="GO:0004177">
    <property type="term" value="F:aminopeptidase activity"/>
    <property type="evidence" value="ECO:0007669"/>
    <property type="project" value="UniProtKB-KW"/>
</dbReference>
<protein>
    <recommendedName>
        <fullName evidence="10">M18 family aminopeptidase</fullName>
        <ecNumber evidence="10">3.4.11.-</ecNumber>
    </recommendedName>
</protein>
<proteinExistence type="inferred from homology"/>
<reference evidence="11" key="1">
    <citation type="submission" date="2024-05" db="EMBL/GenBank/DDBJ databases">
        <title>Genome sequencing of novel strain.</title>
        <authorList>
            <person name="Ganbat D."/>
            <person name="Ganbat S."/>
            <person name="Lee S.-J."/>
        </authorList>
    </citation>
    <scope>NUCLEOTIDE SEQUENCE</scope>
    <source>
        <strain evidence="11">SMD15-11</strain>
    </source>
</reference>
<evidence type="ECO:0000256" key="8">
    <source>
        <dbReference type="ARBA" id="ARBA00023049"/>
    </source>
</evidence>
<dbReference type="GO" id="GO:0008237">
    <property type="term" value="F:metallopeptidase activity"/>
    <property type="evidence" value="ECO:0007669"/>
    <property type="project" value="UniProtKB-KW"/>
</dbReference>
<evidence type="ECO:0000256" key="5">
    <source>
        <dbReference type="ARBA" id="ARBA00022723"/>
    </source>
</evidence>
<dbReference type="PANTHER" id="PTHR28570:SF3">
    <property type="entry name" value="ASPARTYL AMINOPEPTIDASE"/>
    <property type="match status" value="1"/>
</dbReference>
<evidence type="ECO:0000256" key="4">
    <source>
        <dbReference type="ARBA" id="ARBA00022670"/>
    </source>
</evidence>
<comment type="similarity">
    <text evidence="2 9">Belongs to the peptidase M18 family.</text>
</comment>
<evidence type="ECO:0000256" key="7">
    <source>
        <dbReference type="ARBA" id="ARBA00022833"/>
    </source>
</evidence>
<evidence type="ECO:0000256" key="1">
    <source>
        <dbReference type="ARBA" id="ARBA00001947"/>
    </source>
</evidence>
<evidence type="ECO:0000256" key="10">
    <source>
        <dbReference type="RuleBase" id="RU004387"/>
    </source>
</evidence>
<dbReference type="PRINTS" id="PR00932">
    <property type="entry name" value="AMINO1PTASE"/>
</dbReference>
<evidence type="ECO:0000256" key="9">
    <source>
        <dbReference type="RuleBase" id="RU004386"/>
    </source>
</evidence>
<keyword evidence="6 9" id="KW-0378">Hydrolase</keyword>
<dbReference type="GO" id="GO:0008270">
    <property type="term" value="F:zinc ion binding"/>
    <property type="evidence" value="ECO:0007669"/>
    <property type="project" value="InterPro"/>
</dbReference>
<dbReference type="GO" id="GO:0005737">
    <property type="term" value="C:cytoplasm"/>
    <property type="evidence" value="ECO:0007669"/>
    <property type="project" value="UniProtKB-ARBA"/>
</dbReference>
<organism evidence="11">
    <name type="scientific">Thermohahella caldifontis</name>
    <dbReference type="NCBI Taxonomy" id="3142973"/>
    <lineage>
        <taxon>Bacteria</taxon>
        <taxon>Pseudomonadati</taxon>
        <taxon>Pseudomonadota</taxon>
        <taxon>Gammaproteobacteria</taxon>
        <taxon>Oceanospirillales</taxon>
        <taxon>Hahellaceae</taxon>
        <taxon>Thermohahella</taxon>
    </lineage>
</organism>
<sequence>MTLNPEHITQYLAASPTPFHAVKQACERLEAAGFVRLDESEAWDLDPAGRYFVTRNDSTLIAFCQPGQMTEGARMMGAHTDSPCLRLKPNPDLTRNGYQQWGVQVYGGALLRPWFDRGLGLAGRVTWRDESGHLRHTLINTRKPVAAIPSLAIHLNREANDSGGVNPQTDMPAITALAGETPAETRRWLAQQVAETEDMAADAVNVLGFELSLYDCQAPETVGLNQEFLLSARLDNLLSCALGMEALLATAMDQPALLVFNDHEEVGSQTAEGADGPMLRQVLMRLAGDSETALQRMLARSVMFSVDNAHAIHPNFAAKHDDDHAPQMGKGPVIKINANQRYATNSVTEGLFRMLCADAGVPCQTFVVRADMACGSTIGPITASALGVRTLDIGVPQLAMHSIREMAAWADIHAMFEALQAWFRLDHIPE</sequence>
<dbReference type="Gene3D" id="2.30.250.10">
    <property type="entry name" value="Aminopeptidase i, Domain 2"/>
    <property type="match status" value="1"/>
</dbReference>